<keyword evidence="4" id="KW-1185">Reference proteome</keyword>
<dbReference type="AlphaFoldDB" id="A0A7K1T5V1"/>
<name>A0A7K1T5V1_9ACTN</name>
<comment type="caution">
    <text evidence="3">The sequence shown here is derived from an EMBL/GenBank/DDBJ whole genome shotgun (WGS) entry which is preliminary data.</text>
</comment>
<feature type="domain" description="DUF234" evidence="2">
    <location>
        <begin position="313"/>
        <end position="414"/>
    </location>
</feature>
<protein>
    <submittedName>
        <fullName evidence="3">AAA family ATPase</fullName>
    </submittedName>
</protein>
<dbReference type="EMBL" id="WPOO01000011">
    <property type="protein sequence ID" value="MVN59014.1"/>
    <property type="molecule type" value="Genomic_DNA"/>
</dbReference>
<dbReference type="Proteomes" id="UP000488839">
    <property type="component" value="Unassembled WGS sequence"/>
</dbReference>
<dbReference type="Pfam" id="PF01637">
    <property type="entry name" value="ATPase_2"/>
    <property type="match status" value="1"/>
</dbReference>
<proteinExistence type="predicted"/>
<dbReference type="SUPFAM" id="SSF46785">
    <property type="entry name" value="Winged helix' DNA-binding domain"/>
    <property type="match status" value="1"/>
</dbReference>
<dbReference type="InterPro" id="IPR011579">
    <property type="entry name" value="ATPase_dom"/>
</dbReference>
<dbReference type="InterPro" id="IPR011991">
    <property type="entry name" value="ArsR-like_HTH"/>
</dbReference>
<dbReference type="PANTHER" id="PTHR34704">
    <property type="entry name" value="ATPASE"/>
    <property type="match status" value="1"/>
</dbReference>
<dbReference type="CDD" id="cd00090">
    <property type="entry name" value="HTH_ARSR"/>
    <property type="match status" value="1"/>
</dbReference>
<evidence type="ECO:0000313" key="3">
    <source>
        <dbReference type="EMBL" id="MVN59014.1"/>
    </source>
</evidence>
<evidence type="ECO:0000313" key="4">
    <source>
        <dbReference type="Proteomes" id="UP000488839"/>
    </source>
</evidence>
<dbReference type="SUPFAM" id="SSF52540">
    <property type="entry name" value="P-loop containing nucleoside triphosphate hydrolases"/>
    <property type="match status" value="1"/>
</dbReference>
<accession>A0A7K1T5V1</accession>
<organism evidence="3 4">
    <name type="scientific">Adlercreutzia rubneri</name>
    <dbReference type="NCBI Taxonomy" id="2916441"/>
    <lineage>
        <taxon>Bacteria</taxon>
        <taxon>Bacillati</taxon>
        <taxon>Actinomycetota</taxon>
        <taxon>Coriobacteriia</taxon>
        <taxon>Eggerthellales</taxon>
        <taxon>Eggerthellaceae</taxon>
        <taxon>Adlercreutzia</taxon>
    </lineage>
</organism>
<dbReference type="InterPro" id="IPR027417">
    <property type="entry name" value="P-loop_NTPase"/>
</dbReference>
<gene>
    <name evidence="3" type="ORF">GO707_07235</name>
</gene>
<dbReference type="Pfam" id="PF03008">
    <property type="entry name" value="DUF234"/>
    <property type="match status" value="1"/>
</dbReference>
<sequence>MPLFVGRENELETLERAYDADVFQMVVVYGRRRVGKTTLLTHFAQDKPTLFFTAQQQTDADNLADFSVEIAQFFSLPPGTRFDGWDGALQFLAEQARREPFLFVFDEFPYAAEANPSLVSKMQIAIDHHFAQTKACLALCGSDQGFMESEVLGKKSPLHGRRTAQIRVRPFDYLTSARMVPTVSAEDAFRYYACVGGVPYYLAQIDESRPFLDNIADLFFSTDGLLYEEPLMLLRQELREPAVYNSILRAIGSGATRRGEIAARAGLEATAVSKYLATLERLDIIERVVPFGENPQTSRKGLYRFADACYDFWYTFVMPAVGDIEGGAGRIVAEGLSDEVLGTYLGHRFERVCSQWLLEESLAGRLPIRASSFGQWWGTDPALRQQDDVDVVAADRASKTALIGECKWRNSFDETEVLEKLHHRADLVKGYRIEFFYLFSKNPLSTATLRKMKASGDEFSVTLDDLYRHR</sequence>
<evidence type="ECO:0000259" key="1">
    <source>
        <dbReference type="Pfam" id="PF01637"/>
    </source>
</evidence>
<dbReference type="Gene3D" id="3.40.50.300">
    <property type="entry name" value="P-loop containing nucleotide triphosphate hydrolases"/>
    <property type="match status" value="1"/>
</dbReference>
<dbReference type="GO" id="GO:0005524">
    <property type="term" value="F:ATP binding"/>
    <property type="evidence" value="ECO:0007669"/>
    <property type="project" value="InterPro"/>
</dbReference>
<feature type="domain" description="ATPase" evidence="1">
    <location>
        <begin position="4"/>
        <end position="204"/>
    </location>
</feature>
<dbReference type="InterPro" id="IPR004256">
    <property type="entry name" value="DUF234"/>
</dbReference>
<dbReference type="PANTHER" id="PTHR34704:SF1">
    <property type="entry name" value="ATPASE"/>
    <property type="match status" value="1"/>
</dbReference>
<dbReference type="InterPro" id="IPR036390">
    <property type="entry name" value="WH_DNA-bd_sf"/>
</dbReference>
<reference evidence="3 4" key="1">
    <citation type="submission" date="2019-11" db="EMBL/GenBank/DDBJ databases">
        <title>Whole genome shotgun sequencing (WGS) data from Adlercreutzia equolifaciens ResAG-91, Eggerthella lenta MRI-F36, MRI-F37, MRI-F40, ResAG-49, ResAG-88, ResAG-121, ResAG-145, and Gordonibacter sp. ResAG-5, ResAG-26, ResAG-43, ResAG-50, ResAG-59.</title>
        <authorList>
            <person name="Stoll D.A."/>
            <person name="Danylec N."/>
            <person name="Franz C.M.A.P."/>
            <person name="Huch M."/>
        </authorList>
    </citation>
    <scope>NUCLEOTIDE SEQUENCE [LARGE SCALE GENOMIC DNA]</scope>
    <source>
        <strain evidence="3 4">ResAG-91</strain>
    </source>
</reference>
<evidence type="ECO:0000259" key="2">
    <source>
        <dbReference type="Pfam" id="PF03008"/>
    </source>
</evidence>